<accession>A0A0A2TPR0</accession>
<gene>
    <name evidence="2" type="ORF">N782_20110</name>
</gene>
<protein>
    <submittedName>
        <fullName evidence="2">DNA-binding protein</fullName>
    </submittedName>
</protein>
<organism evidence="2 3">
    <name type="scientific">Pontibacillus yanchengensis Y32</name>
    <dbReference type="NCBI Taxonomy" id="1385514"/>
    <lineage>
        <taxon>Bacteria</taxon>
        <taxon>Bacillati</taxon>
        <taxon>Bacillota</taxon>
        <taxon>Bacilli</taxon>
        <taxon>Bacillales</taxon>
        <taxon>Bacillaceae</taxon>
        <taxon>Pontibacillus</taxon>
    </lineage>
</organism>
<keyword evidence="3" id="KW-1185">Reference proteome</keyword>
<feature type="domain" description="DUF7662" evidence="1">
    <location>
        <begin position="7"/>
        <end position="79"/>
    </location>
</feature>
<proteinExistence type="predicted"/>
<dbReference type="InterPro" id="IPR056079">
    <property type="entry name" value="DUF7662"/>
</dbReference>
<reference evidence="2 3" key="1">
    <citation type="journal article" date="2015" name="Stand. Genomic Sci.">
        <title>High quality draft genome sequence of the moderately halophilic bacterium Pontibacillus yanchengensis Y32(T) and comparison among Pontibacillus genomes.</title>
        <authorList>
            <person name="Huang J."/>
            <person name="Qiao Z.X."/>
            <person name="Tang J.W."/>
            <person name="Wang G."/>
        </authorList>
    </citation>
    <scope>NUCLEOTIDE SEQUENCE [LARGE SCALE GENOMIC DNA]</scope>
    <source>
        <strain evidence="2 3">Y32</strain>
    </source>
</reference>
<dbReference type="eggNOG" id="COG2944">
    <property type="taxonomic scope" value="Bacteria"/>
</dbReference>
<dbReference type="Pfam" id="PF24698">
    <property type="entry name" value="DUF7662"/>
    <property type="match status" value="1"/>
</dbReference>
<sequence>MKTQGKYGPLYDYLEGYGQPYEYLTFEEINHLLQATLPHSSTQHHAWWANDRSHTQGRAWLDAGYRVKASYLGEYVVFEAL</sequence>
<keyword evidence="2" id="KW-0238">DNA-binding</keyword>
<dbReference type="STRING" id="1385514.N782_20110"/>
<evidence type="ECO:0000259" key="1">
    <source>
        <dbReference type="Pfam" id="PF24698"/>
    </source>
</evidence>
<dbReference type="EMBL" id="AVBF01000071">
    <property type="protein sequence ID" value="KGP71295.1"/>
    <property type="molecule type" value="Genomic_DNA"/>
</dbReference>
<dbReference type="Proteomes" id="UP000030147">
    <property type="component" value="Unassembled WGS sequence"/>
</dbReference>
<dbReference type="AlphaFoldDB" id="A0A0A2TPR0"/>
<dbReference type="GO" id="GO:0003677">
    <property type="term" value="F:DNA binding"/>
    <property type="evidence" value="ECO:0007669"/>
    <property type="project" value="UniProtKB-KW"/>
</dbReference>
<evidence type="ECO:0000313" key="2">
    <source>
        <dbReference type="EMBL" id="KGP71295.1"/>
    </source>
</evidence>
<evidence type="ECO:0000313" key="3">
    <source>
        <dbReference type="Proteomes" id="UP000030147"/>
    </source>
</evidence>
<name>A0A0A2TPR0_9BACI</name>
<comment type="caution">
    <text evidence="2">The sequence shown here is derived from an EMBL/GenBank/DDBJ whole genome shotgun (WGS) entry which is preliminary data.</text>
</comment>